<dbReference type="InterPro" id="IPR017853">
    <property type="entry name" value="GH"/>
</dbReference>
<dbReference type="InterPro" id="IPR050314">
    <property type="entry name" value="Glycosyl_Hydrlase_18"/>
</dbReference>
<dbReference type="PANTHER" id="PTHR11177">
    <property type="entry name" value="CHITINASE"/>
    <property type="match status" value="1"/>
</dbReference>
<reference evidence="4 5" key="1">
    <citation type="journal article" date="2023" name="Arcadia Sci">
        <title>De novo assembly of a long-read Amblyomma americanum tick genome.</title>
        <authorList>
            <person name="Chou S."/>
            <person name="Poskanzer K.E."/>
            <person name="Rollins M."/>
            <person name="Thuy-Boun P.S."/>
        </authorList>
    </citation>
    <scope>NUCLEOTIDE SEQUENCE [LARGE SCALE GENOMIC DNA]</scope>
    <source>
        <strain evidence="4">F_SG_1</strain>
        <tissue evidence="4">Salivary glands</tissue>
    </source>
</reference>
<keyword evidence="2" id="KW-0812">Transmembrane</keyword>
<keyword evidence="5" id="KW-1185">Reference proteome</keyword>
<feature type="region of interest" description="Disordered" evidence="1">
    <location>
        <begin position="95"/>
        <end position="120"/>
    </location>
</feature>
<keyword evidence="2" id="KW-0472">Membrane</keyword>
<dbReference type="EMBL" id="JARKHS020009368">
    <property type="protein sequence ID" value="KAK8779929.1"/>
    <property type="molecule type" value="Genomic_DNA"/>
</dbReference>
<feature type="compositionally biased region" description="Polar residues" evidence="1">
    <location>
        <begin position="163"/>
        <end position="176"/>
    </location>
</feature>
<gene>
    <name evidence="4" type="ORF">V5799_018732</name>
</gene>
<dbReference type="GO" id="GO:0004568">
    <property type="term" value="F:chitinase activity"/>
    <property type="evidence" value="ECO:0007669"/>
    <property type="project" value="TreeGrafter"/>
</dbReference>
<evidence type="ECO:0000256" key="1">
    <source>
        <dbReference type="SAM" id="MobiDB-lite"/>
    </source>
</evidence>
<keyword evidence="2" id="KW-1133">Transmembrane helix</keyword>
<dbReference type="Gene3D" id="3.20.20.80">
    <property type="entry name" value="Glycosidases"/>
    <property type="match status" value="1"/>
</dbReference>
<dbReference type="Proteomes" id="UP001321473">
    <property type="component" value="Unassembled WGS sequence"/>
</dbReference>
<feature type="region of interest" description="Disordered" evidence="1">
    <location>
        <begin position="163"/>
        <end position="223"/>
    </location>
</feature>
<dbReference type="PANTHER" id="PTHR11177:SF317">
    <property type="entry name" value="CHITINASE 12-RELATED"/>
    <property type="match status" value="1"/>
</dbReference>
<dbReference type="Pfam" id="PF00704">
    <property type="entry name" value="Glyco_hydro_18"/>
    <property type="match status" value="1"/>
</dbReference>
<protein>
    <recommendedName>
        <fullName evidence="3">GH18 domain-containing protein</fullName>
    </recommendedName>
</protein>
<feature type="region of interest" description="Disordered" evidence="1">
    <location>
        <begin position="1"/>
        <end position="68"/>
    </location>
</feature>
<evidence type="ECO:0000313" key="5">
    <source>
        <dbReference type="Proteomes" id="UP001321473"/>
    </source>
</evidence>
<organism evidence="4 5">
    <name type="scientific">Amblyomma americanum</name>
    <name type="common">Lone star tick</name>
    <dbReference type="NCBI Taxonomy" id="6943"/>
    <lineage>
        <taxon>Eukaryota</taxon>
        <taxon>Metazoa</taxon>
        <taxon>Ecdysozoa</taxon>
        <taxon>Arthropoda</taxon>
        <taxon>Chelicerata</taxon>
        <taxon>Arachnida</taxon>
        <taxon>Acari</taxon>
        <taxon>Parasitiformes</taxon>
        <taxon>Ixodida</taxon>
        <taxon>Ixodoidea</taxon>
        <taxon>Ixodidae</taxon>
        <taxon>Amblyomminae</taxon>
        <taxon>Amblyomma</taxon>
    </lineage>
</organism>
<dbReference type="GO" id="GO:0006032">
    <property type="term" value="P:chitin catabolic process"/>
    <property type="evidence" value="ECO:0007669"/>
    <property type="project" value="TreeGrafter"/>
</dbReference>
<sequence>MTEDRNRLAPFHPTGGLPWSPEAPTPAAPASPTLMFRQVPSNSWRSAEYEPFQDGPPTHSYGSTAPLSHLPARKIRSRLQSITRTDKINPVWAVRKHPRSSQRDHFQEGSPGKSRDTAMFPHLPERKLWSKSQSITTSEAIRPAWTAWKLRLRPQVTSAAVTHYDASSRSLSTSPDKQQELRAHSAASGRTKHPEAPAARPQSTSGQPYLDAKKATPRQGLQVTKYFPRIKTLSPPSQPEIMSAGAVRSPPVTRVVVVSKRRDPSVAASRTVDAFRDILPTKMVLSPTTALGRNQRQDLHRSVTPSESPSQPQPAILSTRSSGDSSSPVVLPPATSSTEQDERRWQERRLTLIHAWAICGVAVATLTMPLGMLLLSYLATPAAVTNATPFFSTANTPGTTPVYTLPTLSTRTTTDPWASVPLHCRGTPRIVDNVQHIVQQRSAGFNYSSGRNIFCLYNNTRYLRGGTYDYLPSNMPYWFCENIVYWSFGVQNGMPLSRAANFDNAYGLATLKATITSQNATSKILVAVGGYREEYPEFSVLSKDPRLLSRFVGGILQLCFAHHLDGVVVHWVQAEPGCRGVDDAGTLHTILTSLQRAFRINGFRGLVTAIVPADRAVSYPLVMRVIDVADYIFIETHSMNPRTPIDYNVCARLSRAIINVAASAPGYAGNEHKICTTLSIAPWRTEALTLPVSATSTPRLQLSSQSQYGSRPGSGNIFEMCGSLSAPCILNATTACIAMLGNQALRPIPVYLFHNTRTLLNIFSHGIPTYATNHCALIVDLDLDNYSGGCLHYL</sequence>
<feature type="region of interest" description="Disordered" evidence="1">
    <location>
        <begin position="286"/>
        <end position="343"/>
    </location>
</feature>
<dbReference type="AlphaFoldDB" id="A0AAQ4EYW2"/>
<name>A0AAQ4EYW2_AMBAM</name>
<proteinExistence type="predicted"/>
<dbReference type="SUPFAM" id="SSF51445">
    <property type="entry name" value="(Trans)glycosidases"/>
    <property type="match status" value="1"/>
</dbReference>
<feature type="transmembrane region" description="Helical" evidence="2">
    <location>
        <begin position="353"/>
        <end position="379"/>
    </location>
</feature>
<dbReference type="InterPro" id="IPR001223">
    <property type="entry name" value="Glyco_hydro18_cat"/>
</dbReference>
<evidence type="ECO:0000256" key="2">
    <source>
        <dbReference type="SAM" id="Phobius"/>
    </source>
</evidence>
<feature type="compositionally biased region" description="Polar residues" evidence="1">
    <location>
        <begin position="316"/>
        <end position="338"/>
    </location>
</feature>
<feature type="domain" description="GH18" evidence="3">
    <location>
        <begin position="478"/>
        <end position="640"/>
    </location>
</feature>
<accession>A0AAQ4EYW2</accession>
<dbReference type="GO" id="GO:0008061">
    <property type="term" value="F:chitin binding"/>
    <property type="evidence" value="ECO:0007669"/>
    <property type="project" value="TreeGrafter"/>
</dbReference>
<comment type="caution">
    <text evidence="4">The sequence shown here is derived from an EMBL/GenBank/DDBJ whole genome shotgun (WGS) entry which is preliminary data.</text>
</comment>
<evidence type="ECO:0000313" key="4">
    <source>
        <dbReference type="EMBL" id="KAK8779929.1"/>
    </source>
</evidence>
<evidence type="ECO:0000259" key="3">
    <source>
        <dbReference type="Pfam" id="PF00704"/>
    </source>
</evidence>
<dbReference type="GO" id="GO:0005975">
    <property type="term" value="P:carbohydrate metabolic process"/>
    <property type="evidence" value="ECO:0007669"/>
    <property type="project" value="InterPro"/>
</dbReference>
<dbReference type="GO" id="GO:0005576">
    <property type="term" value="C:extracellular region"/>
    <property type="evidence" value="ECO:0007669"/>
    <property type="project" value="TreeGrafter"/>
</dbReference>